<protein>
    <submittedName>
        <fullName evidence="1">Uncharacterized protein</fullName>
    </submittedName>
</protein>
<organism evidence="1 2">
    <name type="scientific">Theobroma cacao</name>
    <name type="common">Cacao</name>
    <name type="synonym">Cocoa</name>
    <dbReference type="NCBI Taxonomy" id="3641"/>
    <lineage>
        <taxon>Eukaryota</taxon>
        <taxon>Viridiplantae</taxon>
        <taxon>Streptophyta</taxon>
        <taxon>Embryophyta</taxon>
        <taxon>Tracheophyta</taxon>
        <taxon>Spermatophyta</taxon>
        <taxon>Magnoliopsida</taxon>
        <taxon>eudicotyledons</taxon>
        <taxon>Gunneridae</taxon>
        <taxon>Pentapetalae</taxon>
        <taxon>rosids</taxon>
        <taxon>malvids</taxon>
        <taxon>Malvales</taxon>
        <taxon>Malvaceae</taxon>
        <taxon>Byttnerioideae</taxon>
        <taxon>Theobroma</taxon>
    </lineage>
</organism>
<sequence length="148" mass="16542">MSVFDRDAYVLIDSGSDRPYVSTTFASFSDRNLSPLEEEIVVNTPLGEKLVRNTCYRDCGVMVGEEEFKGDLIPLEIRDFDLILGEHRVLPSCVISAIKALKLVQKGYPTYLAHMIDTSKGEPKLEDVSIVNEFSDIFLDELPGLPPD</sequence>
<dbReference type="Pfam" id="PF08284">
    <property type="entry name" value="RVP_2"/>
    <property type="match status" value="1"/>
</dbReference>
<gene>
    <name evidence="1" type="ORF">TCM_013214</name>
</gene>
<dbReference type="AlphaFoldDB" id="A0A061FXB4"/>
<dbReference type="EMBL" id="CM001881">
    <property type="protein sequence ID" value="EOY21522.1"/>
    <property type="molecule type" value="Genomic_DNA"/>
</dbReference>
<name>A0A061FXB4_THECC</name>
<dbReference type="HOGENOM" id="CLU_114733_0_0_1"/>
<dbReference type="Gramene" id="EOY21522">
    <property type="protein sequence ID" value="EOY21522"/>
    <property type="gene ID" value="TCM_013214"/>
</dbReference>
<accession>A0A061FXB4</accession>
<dbReference type="eggNOG" id="KOG0017">
    <property type="taxonomic scope" value="Eukaryota"/>
</dbReference>
<dbReference type="CDD" id="cd00303">
    <property type="entry name" value="retropepsin_like"/>
    <property type="match status" value="1"/>
</dbReference>
<dbReference type="InParanoid" id="A0A061FXB4"/>
<reference evidence="1 2" key="1">
    <citation type="journal article" date="2013" name="Genome Biol.">
        <title>The genome sequence of the most widely cultivated cacao type and its use to identify candidate genes regulating pod color.</title>
        <authorList>
            <person name="Motamayor J.C."/>
            <person name="Mockaitis K."/>
            <person name="Schmutz J."/>
            <person name="Haiminen N."/>
            <person name="Iii D.L."/>
            <person name="Cornejo O."/>
            <person name="Findley S.D."/>
            <person name="Zheng P."/>
            <person name="Utro F."/>
            <person name="Royaert S."/>
            <person name="Saski C."/>
            <person name="Jenkins J."/>
            <person name="Podicheti R."/>
            <person name="Zhao M."/>
            <person name="Scheffler B.E."/>
            <person name="Stack J.C."/>
            <person name="Feltus F.A."/>
            <person name="Mustiga G.M."/>
            <person name="Amores F."/>
            <person name="Phillips W."/>
            <person name="Marelli J.P."/>
            <person name="May G.D."/>
            <person name="Shapiro H."/>
            <person name="Ma J."/>
            <person name="Bustamante C.D."/>
            <person name="Schnell R.J."/>
            <person name="Main D."/>
            <person name="Gilbert D."/>
            <person name="Parida L."/>
            <person name="Kuhn D.N."/>
        </authorList>
    </citation>
    <scope>NUCLEOTIDE SEQUENCE [LARGE SCALE GENOMIC DNA]</scope>
    <source>
        <strain evidence="2">cv. Matina 1-6</strain>
    </source>
</reference>
<evidence type="ECO:0000313" key="2">
    <source>
        <dbReference type="Proteomes" id="UP000026915"/>
    </source>
</evidence>
<dbReference type="Proteomes" id="UP000026915">
    <property type="component" value="Chromosome 3"/>
</dbReference>
<proteinExistence type="predicted"/>
<keyword evidence="2" id="KW-1185">Reference proteome</keyword>
<evidence type="ECO:0000313" key="1">
    <source>
        <dbReference type="EMBL" id="EOY21522.1"/>
    </source>
</evidence>
<dbReference type="Gene3D" id="2.40.70.10">
    <property type="entry name" value="Acid Proteases"/>
    <property type="match status" value="1"/>
</dbReference>
<dbReference type="InterPro" id="IPR021109">
    <property type="entry name" value="Peptidase_aspartic_dom_sf"/>
</dbReference>